<proteinExistence type="predicted"/>
<dbReference type="EMBL" id="BNCO01000124">
    <property type="protein sequence ID" value="GIL68670.1"/>
    <property type="molecule type" value="Genomic_DNA"/>
</dbReference>
<comment type="caution">
    <text evidence="3">The sequence shown here is derived from an EMBL/GenBank/DDBJ whole genome shotgun (WGS) entry which is preliminary data.</text>
</comment>
<feature type="transmembrane region" description="Helical" evidence="2">
    <location>
        <begin position="176"/>
        <end position="196"/>
    </location>
</feature>
<evidence type="ECO:0000313" key="4">
    <source>
        <dbReference type="Proteomes" id="UP000747399"/>
    </source>
</evidence>
<keyword evidence="2" id="KW-0472">Membrane</keyword>
<feature type="region of interest" description="Disordered" evidence="1">
    <location>
        <begin position="657"/>
        <end position="696"/>
    </location>
</feature>
<dbReference type="AlphaFoldDB" id="A0A8J4BSP3"/>
<protein>
    <submittedName>
        <fullName evidence="3">Uncharacterized protein</fullName>
    </submittedName>
</protein>
<gene>
    <name evidence="3" type="ORF">Vafri_21912</name>
</gene>
<feature type="transmembrane region" description="Helical" evidence="2">
    <location>
        <begin position="260"/>
        <end position="283"/>
    </location>
</feature>
<feature type="compositionally biased region" description="Basic residues" evidence="1">
    <location>
        <begin position="662"/>
        <end position="677"/>
    </location>
</feature>
<organism evidence="3 4">
    <name type="scientific">Volvox africanus</name>
    <dbReference type="NCBI Taxonomy" id="51714"/>
    <lineage>
        <taxon>Eukaryota</taxon>
        <taxon>Viridiplantae</taxon>
        <taxon>Chlorophyta</taxon>
        <taxon>core chlorophytes</taxon>
        <taxon>Chlorophyceae</taxon>
        <taxon>CS clade</taxon>
        <taxon>Chlamydomonadales</taxon>
        <taxon>Volvocaceae</taxon>
        <taxon>Volvox</taxon>
    </lineage>
</organism>
<dbReference type="Proteomes" id="UP000747399">
    <property type="component" value="Unassembled WGS sequence"/>
</dbReference>
<feature type="non-terminal residue" evidence="3">
    <location>
        <position position="1"/>
    </location>
</feature>
<keyword evidence="2" id="KW-1133">Transmembrane helix</keyword>
<name>A0A8J4BSP3_9CHLO</name>
<feature type="region of interest" description="Disordered" evidence="1">
    <location>
        <begin position="425"/>
        <end position="445"/>
    </location>
</feature>
<feature type="compositionally biased region" description="Low complexity" evidence="1">
    <location>
        <begin position="682"/>
        <end position="696"/>
    </location>
</feature>
<keyword evidence="2" id="KW-0812">Transmembrane</keyword>
<accession>A0A8J4BSP3</accession>
<reference evidence="3" key="1">
    <citation type="journal article" date="2021" name="Proc. Natl. Acad. Sci. U.S.A.">
        <title>Three genomes in the algal genus Volvox reveal the fate of a haploid sex-determining region after a transition to homothallism.</title>
        <authorList>
            <person name="Yamamoto K."/>
            <person name="Hamaji T."/>
            <person name="Kawai-Toyooka H."/>
            <person name="Matsuzaki R."/>
            <person name="Takahashi F."/>
            <person name="Nishimura Y."/>
            <person name="Kawachi M."/>
            <person name="Noguchi H."/>
            <person name="Minakuchi Y."/>
            <person name="Umen J.G."/>
            <person name="Toyoda A."/>
            <person name="Nozaki H."/>
        </authorList>
    </citation>
    <scope>NUCLEOTIDE SEQUENCE</scope>
    <source>
        <strain evidence="3">NIES-3780</strain>
    </source>
</reference>
<keyword evidence="4" id="KW-1185">Reference proteome</keyword>
<feature type="transmembrane region" description="Helical" evidence="2">
    <location>
        <begin position="227"/>
        <end position="248"/>
    </location>
</feature>
<feature type="transmembrane region" description="Helical" evidence="2">
    <location>
        <begin position="145"/>
        <end position="164"/>
    </location>
</feature>
<evidence type="ECO:0000256" key="2">
    <source>
        <dbReference type="SAM" id="Phobius"/>
    </source>
</evidence>
<sequence>MPLGGTTGDPMRISPQCSQPDFGPDAADCHKCKQGLGPTRVFNTSSSTASSKVHIFKHVFADLAMIVCQLLLFINHFRRLKDAECPLRGLSLPADAEATHGPGSPAPDSLSGYPCTAPTTSRLAFLVGRADRTFCAAFQLPPGELWVPLVTSVILAQLLALLVMPRRMYMGFGRRTFMLLVGLLPKAVSLATFITAPHERPSSYFSTYLPIEGAITIWQHVIYNYPFWPGIGVLAVHCALSTAICATVTPRLQPAGAVPLFNAAWVIIHMYCCAALAACVALQQHPAAGQEIRAVLRAGAATMRAVTVSLRRWCSNSRCHYADADFKLGLSSSSSSSSGLTAHLEAGMDAAAADFDFGKAGLGFLPSDLQAAGSNIKCGSCSTSLTASSLSLSSSPLDPTETESAAGSGSHTAIAVAMQTAHKTSLSARGPVEVATEPEPSKPDTRGVTMARAVMLGFEQGAGLPTAAKLLMMAARVKATVRQSTVSAADPTARVSPSSGAGVRNPYIPHASGSGGGPAIAPLQPFGALPPTGAFSLKQPTGLSKLTIVEDQEFPVPGPAAVGMRVGAGSSVAAIGHISAASSRFTGYRSRVPRQRVHMKLPWAEPDQLPGNFLERLNLALSEGLDCMAVGVAVRAGCIELVFDLVPQAAFDSASDYQAGQSRRRHAQQHHHNHHGRAMSPRADAAAVQRQQQQAQQVPGHLDMLVQLGADGLPGGEDDELLDPHGALEAAVLSGLLVDAEPSSWIDALHLQPPPGAKVLTQACGRVWISRWDHILRQWIPERVGGIRPSQLPRITQLRPSCMLVHRAREDSGAGAVAAAAAVSPGGGRVVVPGEGVNEMQVEAAAPAPAFSSTRGSAPARAGVCGAVVRVTVSNGEGSTPPAFSARCRGRSAETEYVHVYMNWCMCVYGV</sequence>
<evidence type="ECO:0000313" key="3">
    <source>
        <dbReference type="EMBL" id="GIL68670.1"/>
    </source>
</evidence>
<evidence type="ECO:0000256" key="1">
    <source>
        <dbReference type="SAM" id="MobiDB-lite"/>
    </source>
</evidence>